<dbReference type="EMBL" id="MU001681">
    <property type="protein sequence ID" value="KAF2457013.1"/>
    <property type="molecule type" value="Genomic_DNA"/>
</dbReference>
<dbReference type="Proteomes" id="UP000799766">
    <property type="component" value="Unassembled WGS sequence"/>
</dbReference>
<dbReference type="PANTHER" id="PTHR34315:SF1">
    <property type="entry name" value="INTRADIOL RING-CLEAVAGE DIOXYGENASES DOMAIN-CONTAINING PROTEIN-RELATED"/>
    <property type="match status" value="1"/>
</dbReference>
<evidence type="ECO:0000256" key="2">
    <source>
        <dbReference type="SAM" id="SignalP"/>
    </source>
</evidence>
<sequence length="376" mass="41032">MVQFTKAVTFAVLAAGALGHPGGNVRDEFEKREQHLNNPKRRTLADCHSALERRGHQDLMVERRKARVNDIRARKGLEPRPYLRARDLATIGLTPVEQPESEIFGRQSNCILDPEQTEGPYWVTGELVRSDLLDGEPGVTIDLDINVIDVNSCSPVEGVYAELWGANSTGVYTGVVASGNGDGSASEINNNRLRGIQPTDAEGTATFKSVVPGHYVGRTNHLHTIIHNDATMLPNNTIQGGKITHVGQFYFEQSLLQQVEDISPYSTNDQEWMQNSADMLYQQSSSNGDSAIVEIVLVGDTLADGVYGYIDVGINPSASYSPQPVNMWTDDGGIPVPGSMWQGYPWEESGGMPPGGFPGWPGAKRAEAKREQKLEA</sequence>
<evidence type="ECO:0000256" key="1">
    <source>
        <dbReference type="SAM" id="MobiDB-lite"/>
    </source>
</evidence>
<evidence type="ECO:0000259" key="3">
    <source>
        <dbReference type="Pfam" id="PF00775"/>
    </source>
</evidence>
<accession>A0A6A6P0M2</accession>
<proteinExistence type="predicted"/>
<dbReference type="AlphaFoldDB" id="A0A6A6P0M2"/>
<name>A0A6A6P0M2_9PEZI</name>
<keyword evidence="4" id="KW-0223">Dioxygenase</keyword>
<feature type="region of interest" description="Disordered" evidence="1">
    <location>
        <begin position="345"/>
        <end position="376"/>
    </location>
</feature>
<reference evidence="4" key="1">
    <citation type="journal article" date="2020" name="Stud. Mycol.">
        <title>101 Dothideomycetes genomes: a test case for predicting lifestyles and emergence of pathogens.</title>
        <authorList>
            <person name="Haridas S."/>
            <person name="Albert R."/>
            <person name="Binder M."/>
            <person name="Bloem J."/>
            <person name="Labutti K."/>
            <person name="Salamov A."/>
            <person name="Andreopoulos B."/>
            <person name="Baker S."/>
            <person name="Barry K."/>
            <person name="Bills G."/>
            <person name="Bluhm B."/>
            <person name="Cannon C."/>
            <person name="Castanera R."/>
            <person name="Culley D."/>
            <person name="Daum C."/>
            <person name="Ezra D."/>
            <person name="Gonzalez J."/>
            <person name="Henrissat B."/>
            <person name="Kuo A."/>
            <person name="Liang C."/>
            <person name="Lipzen A."/>
            <person name="Lutzoni F."/>
            <person name="Magnuson J."/>
            <person name="Mondo S."/>
            <person name="Nolan M."/>
            <person name="Ohm R."/>
            <person name="Pangilinan J."/>
            <person name="Park H.-J."/>
            <person name="Ramirez L."/>
            <person name="Alfaro M."/>
            <person name="Sun H."/>
            <person name="Tritt A."/>
            <person name="Yoshinaga Y."/>
            <person name="Zwiers L.-H."/>
            <person name="Turgeon B."/>
            <person name="Goodwin S."/>
            <person name="Spatafora J."/>
            <person name="Crous P."/>
            <person name="Grigoriev I."/>
        </authorList>
    </citation>
    <scope>NUCLEOTIDE SEQUENCE</scope>
    <source>
        <strain evidence="4">ATCC 16933</strain>
    </source>
</reference>
<evidence type="ECO:0000313" key="5">
    <source>
        <dbReference type="Proteomes" id="UP000799766"/>
    </source>
</evidence>
<dbReference type="Pfam" id="PF00775">
    <property type="entry name" value="Dioxygenase_C"/>
    <property type="match status" value="1"/>
</dbReference>
<dbReference type="PANTHER" id="PTHR34315">
    <property type="match status" value="1"/>
</dbReference>
<gene>
    <name evidence="4" type="ORF">BDY21DRAFT_344650</name>
</gene>
<organism evidence="4 5">
    <name type="scientific">Lineolata rhizophorae</name>
    <dbReference type="NCBI Taxonomy" id="578093"/>
    <lineage>
        <taxon>Eukaryota</taxon>
        <taxon>Fungi</taxon>
        <taxon>Dikarya</taxon>
        <taxon>Ascomycota</taxon>
        <taxon>Pezizomycotina</taxon>
        <taxon>Dothideomycetes</taxon>
        <taxon>Dothideomycetes incertae sedis</taxon>
        <taxon>Lineolatales</taxon>
        <taxon>Lineolataceae</taxon>
        <taxon>Lineolata</taxon>
    </lineage>
</organism>
<dbReference type="GO" id="GO:0008199">
    <property type="term" value="F:ferric iron binding"/>
    <property type="evidence" value="ECO:0007669"/>
    <property type="project" value="InterPro"/>
</dbReference>
<dbReference type="OrthoDB" id="121380at2759"/>
<dbReference type="InterPro" id="IPR000627">
    <property type="entry name" value="Intradiol_dOase_C"/>
</dbReference>
<keyword evidence="5" id="KW-1185">Reference proteome</keyword>
<feature type="domain" description="Intradiol ring-cleavage dioxygenases" evidence="3">
    <location>
        <begin position="127"/>
        <end position="219"/>
    </location>
</feature>
<dbReference type="Gene3D" id="2.60.130.10">
    <property type="entry name" value="Aromatic compound dioxygenase"/>
    <property type="match status" value="1"/>
</dbReference>
<keyword evidence="2" id="KW-0732">Signal</keyword>
<feature type="signal peptide" evidence="2">
    <location>
        <begin position="1"/>
        <end position="19"/>
    </location>
</feature>
<dbReference type="CDD" id="cd03457">
    <property type="entry name" value="intradiol_dioxygenase_like"/>
    <property type="match status" value="1"/>
</dbReference>
<protein>
    <submittedName>
        <fullName evidence="4">Intradiol ring-cleavage dioxygenase</fullName>
    </submittedName>
</protein>
<keyword evidence="4" id="KW-0560">Oxidoreductase</keyword>
<dbReference type="SUPFAM" id="SSF49482">
    <property type="entry name" value="Aromatic compound dioxygenase"/>
    <property type="match status" value="1"/>
</dbReference>
<dbReference type="GO" id="GO:0016702">
    <property type="term" value="F:oxidoreductase activity, acting on single donors with incorporation of molecular oxygen, incorporation of two atoms of oxygen"/>
    <property type="evidence" value="ECO:0007669"/>
    <property type="project" value="InterPro"/>
</dbReference>
<evidence type="ECO:0000313" key="4">
    <source>
        <dbReference type="EMBL" id="KAF2457013.1"/>
    </source>
</evidence>
<feature type="chain" id="PRO_5025498304" evidence="2">
    <location>
        <begin position="20"/>
        <end position="376"/>
    </location>
</feature>
<dbReference type="InterPro" id="IPR015889">
    <property type="entry name" value="Intradiol_dOase_core"/>
</dbReference>
<feature type="compositionally biased region" description="Basic and acidic residues" evidence="1">
    <location>
        <begin position="364"/>
        <end position="376"/>
    </location>
</feature>